<dbReference type="InterPro" id="IPR025499">
    <property type="entry name" value="KdgF"/>
</dbReference>
<comment type="caution">
    <text evidence="2">The sequence shown here is derived from an EMBL/GenBank/DDBJ whole genome shotgun (WGS) entry which is preliminary data.</text>
</comment>
<dbReference type="Proteomes" id="UP001589774">
    <property type="component" value="Unassembled WGS sequence"/>
</dbReference>
<dbReference type="InterPro" id="IPR014710">
    <property type="entry name" value="RmlC-like_jellyroll"/>
</dbReference>
<dbReference type="EMBL" id="JBHLWO010000002">
    <property type="protein sequence ID" value="MFC0318535.1"/>
    <property type="molecule type" value="Genomic_DNA"/>
</dbReference>
<evidence type="ECO:0000313" key="2">
    <source>
        <dbReference type="EMBL" id="MFC0318535.1"/>
    </source>
</evidence>
<dbReference type="Gene3D" id="2.60.120.10">
    <property type="entry name" value="Jelly Rolls"/>
    <property type="match status" value="1"/>
</dbReference>
<dbReference type="CDD" id="cd02238">
    <property type="entry name" value="cupin_KdgF"/>
    <property type="match status" value="1"/>
</dbReference>
<protein>
    <submittedName>
        <fullName evidence="2">Cupin domain-containing protein</fullName>
    </submittedName>
</protein>
<reference evidence="2 3" key="1">
    <citation type="submission" date="2024-09" db="EMBL/GenBank/DDBJ databases">
        <authorList>
            <person name="Sun Q."/>
            <person name="Mori K."/>
        </authorList>
    </citation>
    <scope>NUCLEOTIDE SEQUENCE [LARGE SCALE GENOMIC DNA]</scope>
    <source>
        <strain evidence="2 3">CCM 7765</strain>
    </source>
</reference>
<sequence length="106" mass="12102">MFDFSKKNDWKEVGDGIFRKILSYNSKMMMVRVRFAKGAIGTVHQHIHTQSTFVISGKFEFNIGNEKKVIEAGDTCLMPSNVLHGCKCLEEGELLDVFTPLREDFL</sequence>
<dbReference type="InterPro" id="IPR052535">
    <property type="entry name" value="Bacilysin_H2HPP_isomerase"/>
</dbReference>
<proteinExistence type="predicted"/>
<evidence type="ECO:0000313" key="3">
    <source>
        <dbReference type="Proteomes" id="UP001589774"/>
    </source>
</evidence>
<feature type="domain" description="Cupin type-2" evidence="1">
    <location>
        <begin position="32"/>
        <end position="97"/>
    </location>
</feature>
<dbReference type="InterPro" id="IPR013096">
    <property type="entry name" value="Cupin_2"/>
</dbReference>
<name>A0ABV6HK69_9SPHI</name>
<dbReference type="PANTHER" id="PTHR40112">
    <property type="entry name" value="H2HPP ISOMERASE"/>
    <property type="match status" value="1"/>
</dbReference>
<dbReference type="PIRSF" id="PIRSF029883">
    <property type="entry name" value="KdgF"/>
    <property type="match status" value="1"/>
</dbReference>
<dbReference type="Pfam" id="PF07883">
    <property type="entry name" value="Cupin_2"/>
    <property type="match status" value="1"/>
</dbReference>
<dbReference type="SUPFAM" id="SSF51182">
    <property type="entry name" value="RmlC-like cupins"/>
    <property type="match status" value="1"/>
</dbReference>
<dbReference type="PANTHER" id="PTHR40112:SF1">
    <property type="entry name" value="H2HPP ISOMERASE"/>
    <property type="match status" value="1"/>
</dbReference>
<gene>
    <name evidence="2" type="ORF">ACFFI0_09450</name>
</gene>
<accession>A0ABV6HK69</accession>
<dbReference type="InterPro" id="IPR011051">
    <property type="entry name" value="RmlC_Cupin_sf"/>
</dbReference>
<keyword evidence="3" id="KW-1185">Reference proteome</keyword>
<dbReference type="RefSeq" id="WP_130857612.1">
    <property type="nucleotide sequence ID" value="NZ_JBHLWO010000002.1"/>
</dbReference>
<organism evidence="2 3">
    <name type="scientific">Olivibacter oleidegradans</name>
    <dbReference type="NCBI Taxonomy" id="760123"/>
    <lineage>
        <taxon>Bacteria</taxon>
        <taxon>Pseudomonadati</taxon>
        <taxon>Bacteroidota</taxon>
        <taxon>Sphingobacteriia</taxon>
        <taxon>Sphingobacteriales</taxon>
        <taxon>Sphingobacteriaceae</taxon>
        <taxon>Olivibacter</taxon>
    </lineage>
</organism>
<evidence type="ECO:0000259" key="1">
    <source>
        <dbReference type="Pfam" id="PF07883"/>
    </source>
</evidence>